<feature type="domain" description="PWWP" evidence="2">
    <location>
        <begin position="20"/>
        <end position="77"/>
    </location>
</feature>
<evidence type="ECO:0000256" key="1">
    <source>
        <dbReference type="SAM" id="MobiDB-lite"/>
    </source>
</evidence>
<name>A0A843US97_COLES</name>
<dbReference type="SMART" id="SM00293">
    <property type="entry name" value="PWWP"/>
    <property type="match status" value="1"/>
</dbReference>
<feature type="compositionally biased region" description="Basic residues" evidence="1">
    <location>
        <begin position="302"/>
        <end position="313"/>
    </location>
</feature>
<feature type="compositionally biased region" description="Basic and acidic residues" evidence="1">
    <location>
        <begin position="239"/>
        <end position="254"/>
    </location>
</feature>
<feature type="region of interest" description="Disordered" evidence="1">
    <location>
        <begin position="139"/>
        <end position="554"/>
    </location>
</feature>
<dbReference type="EMBL" id="NMUH01000771">
    <property type="protein sequence ID" value="MQL84570.1"/>
    <property type="molecule type" value="Genomic_DNA"/>
</dbReference>
<organism evidence="3 4">
    <name type="scientific">Colocasia esculenta</name>
    <name type="common">Wild taro</name>
    <name type="synonym">Arum esculentum</name>
    <dbReference type="NCBI Taxonomy" id="4460"/>
    <lineage>
        <taxon>Eukaryota</taxon>
        <taxon>Viridiplantae</taxon>
        <taxon>Streptophyta</taxon>
        <taxon>Embryophyta</taxon>
        <taxon>Tracheophyta</taxon>
        <taxon>Spermatophyta</taxon>
        <taxon>Magnoliopsida</taxon>
        <taxon>Liliopsida</taxon>
        <taxon>Araceae</taxon>
        <taxon>Aroideae</taxon>
        <taxon>Colocasieae</taxon>
        <taxon>Colocasia</taxon>
    </lineage>
</organism>
<dbReference type="Gene3D" id="2.30.30.140">
    <property type="match status" value="1"/>
</dbReference>
<sequence>MPPGRRKGGNRGEAKGQLRLGDLVLAKVKGFPAWPAKISRPEDWDRLPDPKKYFVHFFGTSEIAFVAPADIQVFTDETKSKLLARSRGKCSKDFGRAVEEICEAFERMHKKGSESSDRPREEIDTSKFSSFCSKTTAIDDGNLIETSKSEDQEEIHKQKAQANEEGSHDELPESGHSSQDQDGAFSSDVKEKGSDSNHGTETPLPSVKKEHRSSDDSTRILRGGKGPTFKSSSKISSLKSERSPSTDHDIRKENGVTVCSEEENADSKPKASDMDRPPDPFEGREGFGDHGAVDLVPEPKRRGTVKPLKKYASQKHPQDNSYEELHGFPKFEGQLKDELGDKTVHLLDKGGEASPCSPIQNADDGREKVSKSSTRSRKPPVGKTKLSPDQSHKKSKLDASKKEDIERSVSFADHIKKKNQVSRKRHKMDISEESQPPKRPRLIDDVDKKSRRSDMSDSSGNRDKPSKQASIPSTKSAKHILSTEDSLRGDSCQSLDAMTKATKGAEDERSSNLLKKDMPISDHKKSPVHTHTRRRTFRINDDEDNEVRRTPVHRESTSILMATVSNVSAVVSSSQVQAENPANSQPSTSYTPNGKLDLAKLDEKTCKDKSSPGKLESPLKQTLGQTEERKPMEAMEPVGKHLSPSPGRQEDLRISSREGRMNTKSSRPVSVAKPIEQKMTKAEVKTSSAALKAKVVSSKPLAGSSDNLNHSYNHATQKTKPSSLEKVKSTQKANLQKSTLMENRSDINFSAERSLDKSSSLGERFLATDDRVGNSMSESKFSDSNTSMKHLIAVAQAKRRQAHSQGLAYDRMIGVASTPSVIQERSPSPLSASQPISAMNFVQKDIVESFPPTSFTSPSTIAQNCISVGYMETDEHERAVSPGVLPHGGSLSGGTEAAVARDALEGMIETLSRTKESIGRATRLAIDCAKYGMACEVRVYSF</sequence>
<evidence type="ECO:0000259" key="2">
    <source>
        <dbReference type="PROSITE" id="PS50812"/>
    </source>
</evidence>
<feature type="compositionally biased region" description="Basic and acidic residues" evidence="1">
    <location>
        <begin position="108"/>
        <end position="125"/>
    </location>
</feature>
<feature type="compositionally biased region" description="Basic and acidic residues" evidence="1">
    <location>
        <begin position="323"/>
        <end position="351"/>
    </location>
</feature>
<feature type="region of interest" description="Disordered" evidence="1">
    <location>
        <begin position="108"/>
        <end position="127"/>
    </location>
</feature>
<feature type="compositionally biased region" description="Basic and acidic residues" evidence="1">
    <location>
        <begin position="147"/>
        <end position="157"/>
    </location>
</feature>
<evidence type="ECO:0000313" key="3">
    <source>
        <dbReference type="EMBL" id="MQL84570.1"/>
    </source>
</evidence>
<dbReference type="Proteomes" id="UP000652761">
    <property type="component" value="Unassembled WGS sequence"/>
</dbReference>
<accession>A0A843US97</accession>
<feature type="region of interest" description="Disordered" evidence="1">
    <location>
        <begin position="697"/>
        <end position="728"/>
    </location>
</feature>
<feature type="compositionally biased region" description="Polar residues" evidence="1">
    <location>
        <begin position="704"/>
        <end position="722"/>
    </location>
</feature>
<feature type="compositionally biased region" description="Basic and acidic residues" evidence="1">
    <location>
        <begin position="597"/>
        <end position="611"/>
    </location>
</feature>
<comment type="caution">
    <text evidence="3">The sequence shown here is derived from an EMBL/GenBank/DDBJ whole genome shotgun (WGS) entry which is preliminary data.</text>
</comment>
<evidence type="ECO:0000313" key="4">
    <source>
        <dbReference type="Proteomes" id="UP000652761"/>
    </source>
</evidence>
<feature type="compositionally biased region" description="Basic and acidic residues" evidence="1">
    <location>
        <begin position="390"/>
        <end position="407"/>
    </location>
</feature>
<dbReference type="SUPFAM" id="SSF63748">
    <property type="entry name" value="Tudor/PWWP/MBT"/>
    <property type="match status" value="1"/>
</dbReference>
<keyword evidence="4" id="KW-1185">Reference proteome</keyword>
<dbReference type="PANTHER" id="PTHR12550">
    <property type="entry name" value="HEPATOMA-DERIVED GROWTH FACTOR-RELATED"/>
    <property type="match status" value="1"/>
</dbReference>
<feature type="compositionally biased region" description="Polar residues" evidence="1">
    <location>
        <begin position="580"/>
        <end position="592"/>
    </location>
</feature>
<feature type="compositionally biased region" description="Basic and acidic residues" evidence="1">
    <location>
        <begin position="441"/>
        <end position="466"/>
    </location>
</feature>
<dbReference type="PROSITE" id="PS50812">
    <property type="entry name" value="PWWP"/>
    <property type="match status" value="1"/>
</dbReference>
<proteinExistence type="predicted"/>
<feature type="region of interest" description="Disordered" evidence="1">
    <location>
        <begin position="570"/>
        <end position="651"/>
    </location>
</feature>
<dbReference type="InterPro" id="IPR000313">
    <property type="entry name" value="PWWP_dom"/>
</dbReference>
<dbReference type="AlphaFoldDB" id="A0A843US97"/>
<reference evidence="3" key="1">
    <citation type="submission" date="2017-07" db="EMBL/GenBank/DDBJ databases">
        <title>Taro Niue Genome Assembly and Annotation.</title>
        <authorList>
            <person name="Atibalentja N."/>
            <person name="Keating K."/>
            <person name="Fields C.J."/>
        </authorList>
    </citation>
    <scope>NUCLEOTIDE SEQUENCE</scope>
    <source>
        <strain evidence="3">Niue_2</strain>
        <tissue evidence="3">Leaf</tissue>
    </source>
</reference>
<feature type="compositionally biased region" description="Basic and acidic residues" evidence="1">
    <location>
        <begin position="503"/>
        <end position="525"/>
    </location>
</feature>
<feature type="compositionally biased region" description="Basic residues" evidence="1">
    <location>
        <begin position="415"/>
        <end position="427"/>
    </location>
</feature>
<feature type="compositionally biased region" description="Basic residues" evidence="1">
    <location>
        <begin position="526"/>
        <end position="537"/>
    </location>
</feature>
<feature type="compositionally biased region" description="Basic and acidic residues" evidence="1">
    <location>
        <begin position="265"/>
        <end position="301"/>
    </location>
</feature>
<dbReference type="PANTHER" id="PTHR12550:SF70">
    <property type="entry name" value="JIL-1 ANCHORING AND STABILIZING PROTEIN, ISOFORM A"/>
    <property type="match status" value="1"/>
</dbReference>
<protein>
    <recommendedName>
        <fullName evidence="2">PWWP domain-containing protein</fullName>
    </recommendedName>
</protein>
<dbReference type="OrthoDB" id="62853at2759"/>
<gene>
    <name evidence="3" type="ORF">Taro_017087</name>
</gene>
<dbReference type="Pfam" id="PF00855">
    <property type="entry name" value="PWWP"/>
    <property type="match status" value="1"/>
</dbReference>